<evidence type="ECO:0000313" key="3">
    <source>
        <dbReference type="Proteomes" id="UP001164743"/>
    </source>
</evidence>
<evidence type="ECO:0000313" key="2">
    <source>
        <dbReference type="EMBL" id="WAQ91629.1"/>
    </source>
</evidence>
<proteinExistence type="predicted"/>
<dbReference type="SUPFAM" id="SSF81901">
    <property type="entry name" value="HCP-like"/>
    <property type="match status" value="1"/>
</dbReference>
<protein>
    <submittedName>
        <fullName evidence="2">Uncharacterized protein</fullName>
    </submittedName>
</protein>
<organism evidence="2 3">
    <name type="scientific">Puccinia triticina</name>
    <dbReference type="NCBI Taxonomy" id="208348"/>
    <lineage>
        <taxon>Eukaryota</taxon>
        <taxon>Fungi</taxon>
        <taxon>Dikarya</taxon>
        <taxon>Basidiomycota</taxon>
        <taxon>Pucciniomycotina</taxon>
        <taxon>Pucciniomycetes</taxon>
        <taxon>Pucciniales</taxon>
        <taxon>Pucciniaceae</taxon>
        <taxon>Puccinia</taxon>
    </lineage>
</organism>
<dbReference type="RefSeq" id="XP_053027184.1">
    <property type="nucleotide sequence ID" value="XM_053163370.1"/>
</dbReference>
<dbReference type="PANTHER" id="PTHR43628">
    <property type="entry name" value="ACTIVATOR OF C KINASE PROTEIN 1-RELATED"/>
    <property type="match status" value="1"/>
</dbReference>
<dbReference type="Proteomes" id="UP001164743">
    <property type="component" value="Chromosome 15A"/>
</dbReference>
<dbReference type="InterPro" id="IPR006597">
    <property type="entry name" value="Sel1-like"/>
</dbReference>
<dbReference type="InterPro" id="IPR052945">
    <property type="entry name" value="Mitotic_Regulator"/>
</dbReference>
<keyword evidence="3" id="KW-1185">Reference proteome</keyword>
<reference evidence="2" key="1">
    <citation type="submission" date="2022-10" db="EMBL/GenBank/DDBJ databases">
        <title>Puccinia triticina Genome sequencing and assembly.</title>
        <authorList>
            <person name="Li C."/>
        </authorList>
    </citation>
    <scope>NUCLEOTIDE SEQUENCE</scope>
    <source>
        <strain evidence="2">Pt15</strain>
    </source>
</reference>
<dbReference type="SMART" id="SM00671">
    <property type="entry name" value="SEL1"/>
    <property type="match status" value="1"/>
</dbReference>
<gene>
    <name evidence="2" type="ORF">PtA15_15A18</name>
</gene>
<evidence type="ECO:0000256" key="1">
    <source>
        <dbReference type="SAM" id="MobiDB-lite"/>
    </source>
</evidence>
<dbReference type="Pfam" id="PF08238">
    <property type="entry name" value="Sel1"/>
    <property type="match status" value="3"/>
</dbReference>
<accession>A0ABY7D494</accession>
<dbReference type="GeneID" id="77804254"/>
<dbReference type="PANTHER" id="PTHR43628:SF1">
    <property type="entry name" value="CHITIN SYNTHASE REGULATORY FACTOR 2-RELATED"/>
    <property type="match status" value="1"/>
</dbReference>
<dbReference type="EMBL" id="CP110435">
    <property type="protein sequence ID" value="WAQ91629.1"/>
    <property type="molecule type" value="Genomic_DNA"/>
</dbReference>
<name>A0ABY7D494_9BASI</name>
<sequence>MLKWGLSLRHGWDCQVHEACAFKWLQKAAESVIEDLNQSRHLNNNNNPSGIPASPLINRKTTSPIPSSSLLSTSSANASCAAEGTRRINSSSVINYFELAAKLGDPDAQQELGLCNANGKGTKKDLKLAAKYYPMAANQGVEMMGSQWVWKDKVCPYST</sequence>
<dbReference type="InterPro" id="IPR011990">
    <property type="entry name" value="TPR-like_helical_dom_sf"/>
</dbReference>
<feature type="region of interest" description="Disordered" evidence="1">
    <location>
        <begin position="39"/>
        <end position="58"/>
    </location>
</feature>
<dbReference type="Gene3D" id="1.25.40.10">
    <property type="entry name" value="Tetratricopeptide repeat domain"/>
    <property type="match status" value="1"/>
</dbReference>